<name>J9D6I4_9ZZZZ</name>
<keyword evidence="1" id="KW-0175">Coiled coil</keyword>
<evidence type="ECO:0008006" key="3">
    <source>
        <dbReference type="Google" id="ProtNLM"/>
    </source>
</evidence>
<dbReference type="PROSITE" id="PS51257">
    <property type="entry name" value="PROKAR_LIPOPROTEIN"/>
    <property type="match status" value="1"/>
</dbReference>
<dbReference type="EMBL" id="AMCI01000640">
    <property type="protein sequence ID" value="EJX08371.1"/>
    <property type="molecule type" value="Genomic_DNA"/>
</dbReference>
<sequence>MKYNTILGLLLLGLLSSSCGDKKSAYDKEREAAETNGKACLTTARAALAENDFQTAREAVEKMRKEYRLAINARAEGILLMDSINLLEAEHELKIVDKALRDENAKDKDSLQIAFDDLFQKSKFYKRKLEHDKKNSDQ</sequence>
<protein>
    <recommendedName>
        <fullName evidence="3">Lipoprotein</fullName>
    </recommendedName>
</protein>
<accession>J9D6I4</accession>
<dbReference type="AlphaFoldDB" id="J9D6I4"/>
<evidence type="ECO:0000256" key="1">
    <source>
        <dbReference type="SAM" id="Coils"/>
    </source>
</evidence>
<gene>
    <name evidence="2" type="ORF">EVA_03510</name>
</gene>
<comment type="caution">
    <text evidence="2">The sequence shown here is derived from an EMBL/GenBank/DDBJ whole genome shotgun (WGS) entry which is preliminary data.</text>
</comment>
<feature type="coiled-coil region" evidence="1">
    <location>
        <begin position="46"/>
        <end position="106"/>
    </location>
</feature>
<organism evidence="2">
    <name type="scientific">gut metagenome</name>
    <dbReference type="NCBI Taxonomy" id="749906"/>
    <lineage>
        <taxon>unclassified sequences</taxon>
        <taxon>metagenomes</taxon>
        <taxon>organismal metagenomes</taxon>
    </lineage>
</organism>
<proteinExistence type="predicted"/>
<reference evidence="2" key="1">
    <citation type="journal article" date="2012" name="PLoS ONE">
        <title>Gene sets for utilization of primary and secondary nutrition supplies in the distal gut of endangered iberian lynx.</title>
        <authorList>
            <person name="Alcaide M."/>
            <person name="Messina E."/>
            <person name="Richter M."/>
            <person name="Bargiela R."/>
            <person name="Peplies J."/>
            <person name="Huws S.A."/>
            <person name="Newbold C.J."/>
            <person name="Golyshin P.N."/>
            <person name="Simon M.A."/>
            <person name="Lopez G."/>
            <person name="Yakimov M.M."/>
            <person name="Ferrer M."/>
        </authorList>
    </citation>
    <scope>NUCLEOTIDE SEQUENCE</scope>
</reference>
<evidence type="ECO:0000313" key="2">
    <source>
        <dbReference type="EMBL" id="EJX08371.1"/>
    </source>
</evidence>